<dbReference type="AlphaFoldDB" id="A0A6H5FX38"/>
<keyword evidence="2" id="KW-1185">Reference proteome</keyword>
<organism evidence="1 2">
    <name type="scientific">Nesidiocoris tenuis</name>
    <dbReference type="NCBI Taxonomy" id="355587"/>
    <lineage>
        <taxon>Eukaryota</taxon>
        <taxon>Metazoa</taxon>
        <taxon>Ecdysozoa</taxon>
        <taxon>Arthropoda</taxon>
        <taxon>Hexapoda</taxon>
        <taxon>Insecta</taxon>
        <taxon>Pterygota</taxon>
        <taxon>Neoptera</taxon>
        <taxon>Paraneoptera</taxon>
        <taxon>Hemiptera</taxon>
        <taxon>Heteroptera</taxon>
        <taxon>Panheteroptera</taxon>
        <taxon>Cimicomorpha</taxon>
        <taxon>Miridae</taxon>
        <taxon>Dicyphina</taxon>
        <taxon>Nesidiocoris</taxon>
    </lineage>
</organism>
<reference evidence="1 2" key="1">
    <citation type="submission" date="2020-02" db="EMBL/GenBank/DDBJ databases">
        <authorList>
            <person name="Ferguson B K."/>
        </authorList>
    </citation>
    <scope>NUCLEOTIDE SEQUENCE [LARGE SCALE GENOMIC DNA]</scope>
</reference>
<protein>
    <submittedName>
        <fullName evidence="1">Uncharacterized protein</fullName>
    </submittedName>
</protein>
<proteinExistence type="predicted"/>
<evidence type="ECO:0000313" key="2">
    <source>
        <dbReference type="Proteomes" id="UP000479000"/>
    </source>
</evidence>
<accession>A0A6H5FX38</accession>
<gene>
    <name evidence="1" type="ORF">NTEN_LOCUS648</name>
</gene>
<sequence length="75" mass="8483">MLTLDTLDALRVANFARKLRYDTCAAIGTGALKIESEQVPETENRRVFCPFAIHLTDNACMINAVAEDTRDRRRL</sequence>
<evidence type="ECO:0000313" key="1">
    <source>
        <dbReference type="EMBL" id="CAA9993764.1"/>
    </source>
</evidence>
<dbReference type="EMBL" id="CADCXU010001177">
    <property type="protein sequence ID" value="CAA9993764.1"/>
    <property type="molecule type" value="Genomic_DNA"/>
</dbReference>
<dbReference type="Proteomes" id="UP000479000">
    <property type="component" value="Unassembled WGS sequence"/>
</dbReference>
<name>A0A6H5FX38_9HEMI</name>